<evidence type="ECO:0000313" key="2">
    <source>
        <dbReference type="EMBL" id="MFC7254165.1"/>
    </source>
</evidence>
<sequence>MAEACLPSAAADATLAVDADLTIRADEAALRRLFENPLGDCAGHGSTSSRTAPDDCTDSGPADDGVTVTVGALDDRSGFYVADDGPRISADGGEAVFDVGHHGYGGRGWG</sequence>
<evidence type="ECO:0000313" key="3">
    <source>
        <dbReference type="Proteomes" id="UP001596434"/>
    </source>
</evidence>
<dbReference type="InterPro" id="IPR036890">
    <property type="entry name" value="HATPase_C_sf"/>
</dbReference>
<accession>A0ABD5ZV04</accession>
<dbReference type="SUPFAM" id="SSF55874">
    <property type="entry name" value="ATPase domain of HSP90 chaperone/DNA topoisomerase II/histidine kinase"/>
    <property type="match status" value="1"/>
</dbReference>
<name>A0ABD5ZV04_9EURY</name>
<comment type="caution">
    <text evidence="2">The sequence shown here is derived from an EMBL/GenBank/DDBJ whole genome shotgun (WGS) entry which is preliminary data.</text>
</comment>
<dbReference type="Gene3D" id="3.30.565.10">
    <property type="entry name" value="Histidine kinase-like ATPase, C-terminal domain"/>
    <property type="match status" value="1"/>
</dbReference>
<organism evidence="2 3">
    <name type="scientific">Haloplanus litoreus</name>
    <dbReference type="NCBI Taxonomy" id="767515"/>
    <lineage>
        <taxon>Archaea</taxon>
        <taxon>Methanobacteriati</taxon>
        <taxon>Methanobacteriota</taxon>
        <taxon>Stenosarchaea group</taxon>
        <taxon>Halobacteria</taxon>
        <taxon>Halobacteriales</taxon>
        <taxon>Haloferacaceae</taxon>
        <taxon>Haloplanus</taxon>
    </lineage>
</organism>
<reference evidence="2 3" key="1">
    <citation type="journal article" date="2019" name="Int. J. Syst. Evol. Microbiol.">
        <title>The Global Catalogue of Microorganisms (GCM) 10K type strain sequencing project: providing services to taxonomists for standard genome sequencing and annotation.</title>
        <authorList>
            <consortium name="The Broad Institute Genomics Platform"/>
            <consortium name="The Broad Institute Genome Sequencing Center for Infectious Disease"/>
            <person name="Wu L."/>
            <person name="Ma J."/>
        </authorList>
    </citation>
    <scope>NUCLEOTIDE SEQUENCE [LARGE SCALE GENOMIC DNA]</scope>
    <source>
        <strain evidence="2 3">GX21</strain>
    </source>
</reference>
<protein>
    <submittedName>
        <fullName evidence="2">Uncharacterized protein</fullName>
    </submittedName>
</protein>
<keyword evidence="3" id="KW-1185">Reference proteome</keyword>
<evidence type="ECO:0000256" key="1">
    <source>
        <dbReference type="SAM" id="MobiDB-lite"/>
    </source>
</evidence>
<feature type="region of interest" description="Disordered" evidence="1">
    <location>
        <begin position="37"/>
        <end position="65"/>
    </location>
</feature>
<dbReference type="EMBL" id="JBHTAT010000001">
    <property type="protein sequence ID" value="MFC7254165.1"/>
    <property type="molecule type" value="Genomic_DNA"/>
</dbReference>
<dbReference type="Proteomes" id="UP001596434">
    <property type="component" value="Unassembled WGS sequence"/>
</dbReference>
<gene>
    <name evidence="2" type="ORF">ACFQKE_02375</name>
</gene>
<dbReference type="AlphaFoldDB" id="A0ABD5ZV04"/>
<dbReference type="RefSeq" id="WP_379702373.1">
    <property type="nucleotide sequence ID" value="NZ_JBHTAT010000001.1"/>
</dbReference>
<proteinExistence type="predicted"/>
<dbReference type="GeneID" id="96952460"/>